<evidence type="ECO:0000313" key="1">
    <source>
        <dbReference type="EMBL" id="KAJ3534022.1"/>
    </source>
</evidence>
<dbReference type="EMBL" id="JANHOG010001633">
    <property type="protein sequence ID" value="KAJ3534022.1"/>
    <property type="molecule type" value="Genomic_DNA"/>
</dbReference>
<accession>A0ACC1S838</accession>
<sequence>MAYWVVWEADGSSHIVKTRPHQVSQQPKTPYKFPILVKFSSHALAQTVAEKLNLIIIDDDWELSKLVADVDLHHQLWAETKWYPVYTSTAAFIGTDY</sequence>
<proteinExistence type="predicted"/>
<comment type="caution">
    <text evidence="1">The sequence shown here is derived from an EMBL/GenBank/DDBJ whole genome shotgun (WGS) entry which is preliminary data.</text>
</comment>
<name>A0ACC1S838_9APHY</name>
<gene>
    <name evidence="1" type="ORF">NM688_g7197</name>
</gene>
<keyword evidence="2" id="KW-1185">Reference proteome</keyword>
<reference evidence="1" key="1">
    <citation type="submission" date="2022-07" db="EMBL/GenBank/DDBJ databases">
        <title>Genome Sequence of Phlebia brevispora.</title>
        <authorList>
            <person name="Buettner E."/>
        </authorList>
    </citation>
    <scope>NUCLEOTIDE SEQUENCE</scope>
    <source>
        <strain evidence="1">MPL23</strain>
    </source>
</reference>
<protein>
    <submittedName>
        <fullName evidence="1">Uncharacterized protein</fullName>
    </submittedName>
</protein>
<organism evidence="1 2">
    <name type="scientific">Phlebia brevispora</name>
    <dbReference type="NCBI Taxonomy" id="194682"/>
    <lineage>
        <taxon>Eukaryota</taxon>
        <taxon>Fungi</taxon>
        <taxon>Dikarya</taxon>
        <taxon>Basidiomycota</taxon>
        <taxon>Agaricomycotina</taxon>
        <taxon>Agaricomycetes</taxon>
        <taxon>Polyporales</taxon>
        <taxon>Meruliaceae</taxon>
        <taxon>Phlebia</taxon>
    </lineage>
</organism>
<evidence type="ECO:0000313" key="2">
    <source>
        <dbReference type="Proteomes" id="UP001148662"/>
    </source>
</evidence>
<dbReference type="Proteomes" id="UP001148662">
    <property type="component" value="Unassembled WGS sequence"/>
</dbReference>